<dbReference type="InParanoid" id="G2Y3U4"/>
<organism evidence="2 3">
    <name type="scientific">Botryotinia fuckeliana (strain T4)</name>
    <name type="common">Noble rot fungus</name>
    <name type="synonym">Botrytis cinerea</name>
    <dbReference type="NCBI Taxonomy" id="999810"/>
    <lineage>
        <taxon>Eukaryota</taxon>
        <taxon>Fungi</taxon>
        <taxon>Dikarya</taxon>
        <taxon>Ascomycota</taxon>
        <taxon>Pezizomycotina</taxon>
        <taxon>Leotiomycetes</taxon>
        <taxon>Helotiales</taxon>
        <taxon>Sclerotiniaceae</taxon>
        <taxon>Botrytis</taxon>
    </lineage>
</organism>
<evidence type="ECO:0000313" key="2">
    <source>
        <dbReference type="EMBL" id="CCD47334.1"/>
    </source>
</evidence>
<feature type="region of interest" description="Disordered" evidence="1">
    <location>
        <begin position="19"/>
        <end position="38"/>
    </location>
</feature>
<sequence length="95" mass="11029">MLSWLLPVRSEVIRLFNGERSRRQRSSSIEESRNEDQLKYQKDHLKLTTFEKLNTSYQIVSQLSPHNIPTKQARMISNCPQWLSGGSSTHAKKSN</sequence>
<name>G2Y3U4_BOTF4</name>
<gene>
    <name evidence="2" type="ORF">BofuT4_uP004930.1</name>
</gene>
<proteinExistence type="predicted"/>
<dbReference type="AlphaFoldDB" id="G2Y3U4"/>
<evidence type="ECO:0000313" key="3">
    <source>
        <dbReference type="Proteomes" id="UP000008177"/>
    </source>
</evidence>
<dbReference type="EMBL" id="FQ790286">
    <property type="protein sequence ID" value="CCD47334.1"/>
    <property type="molecule type" value="Genomic_DNA"/>
</dbReference>
<accession>G2Y3U4</accession>
<dbReference type="Proteomes" id="UP000008177">
    <property type="component" value="Unplaced contigs"/>
</dbReference>
<evidence type="ECO:0000256" key="1">
    <source>
        <dbReference type="SAM" id="MobiDB-lite"/>
    </source>
</evidence>
<protein>
    <submittedName>
        <fullName evidence="2">Uncharacterized protein</fullName>
    </submittedName>
</protein>
<dbReference type="HOGENOM" id="CLU_2372528_0_0_1"/>
<reference evidence="3" key="1">
    <citation type="journal article" date="2011" name="PLoS Genet.">
        <title>Genomic analysis of the necrotrophic fungal pathogens Sclerotinia sclerotiorum and Botrytis cinerea.</title>
        <authorList>
            <person name="Amselem J."/>
            <person name="Cuomo C.A."/>
            <person name="van Kan J.A."/>
            <person name="Viaud M."/>
            <person name="Benito E.P."/>
            <person name="Couloux A."/>
            <person name="Coutinho P.M."/>
            <person name="de Vries R.P."/>
            <person name="Dyer P.S."/>
            <person name="Fillinger S."/>
            <person name="Fournier E."/>
            <person name="Gout L."/>
            <person name="Hahn M."/>
            <person name="Kohn L."/>
            <person name="Lapalu N."/>
            <person name="Plummer K.M."/>
            <person name="Pradier J.M."/>
            <person name="Quevillon E."/>
            <person name="Sharon A."/>
            <person name="Simon A."/>
            <person name="ten Have A."/>
            <person name="Tudzynski B."/>
            <person name="Tudzynski P."/>
            <person name="Wincker P."/>
            <person name="Andrew M."/>
            <person name="Anthouard V."/>
            <person name="Beever R.E."/>
            <person name="Beffa R."/>
            <person name="Benoit I."/>
            <person name="Bouzid O."/>
            <person name="Brault B."/>
            <person name="Chen Z."/>
            <person name="Choquer M."/>
            <person name="Collemare J."/>
            <person name="Cotton P."/>
            <person name="Danchin E.G."/>
            <person name="Da Silva C."/>
            <person name="Gautier A."/>
            <person name="Giraud C."/>
            <person name="Giraud T."/>
            <person name="Gonzalez C."/>
            <person name="Grossetete S."/>
            <person name="Guldener U."/>
            <person name="Henrissat B."/>
            <person name="Howlett B.J."/>
            <person name="Kodira C."/>
            <person name="Kretschmer M."/>
            <person name="Lappartient A."/>
            <person name="Leroch M."/>
            <person name="Levis C."/>
            <person name="Mauceli E."/>
            <person name="Neuveglise C."/>
            <person name="Oeser B."/>
            <person name="Pearson M."/>
            <person name="Poulain J."/>
            <person name="Poussereau N."/>
            <person name="Quesneville H."/>
            <person name="Rascle C."/>
            <person name="Schumacher J."/>
            <person name="Segurens B."/>
            <person name="Sexton A."/>
            <person name="Silva E."/>
            <person name="Sirven C."/>
            <person name="Soanes D.M."/>
            <person name="Talbot N.J."/>
            <person name="Templeton M."/>
            <person name="Yandava C."/>
            <person name="Yarden O."/>
            <person name="Zeng Q."/>
            <person name="Rollins J.A."/>
            <person name="Lebrun M.H."/>
            <person name="Dickman M."/>
        </authorList>
    </citation>
    <scope>NUCLEOTIDE SEQUENCE [LARGE SCALE GENOMIC DNA]</scope>
    <source>
        <strain evidence="3">T4</strain>
    </source>
</reference>
<feature type="compositionally biased region" description="Basic and acidic residues" evidence="1">
    <location>
        <begin position="28"/>
        <end position="38"/>
    </location>
</feature>